<dbReference type="EMBL" id="CM001217">
    <property type="protein sequence ID" value="KEH41888.1"/>
    <property type="molecule type" value="Genomic_DNA"/>
</dbReference>
<dbReference type="PANTHER" id="PTHR36617:SF5">
    <property type="entry name" value="OS05G0421675 PROTEIN"/>
    <property type="match status" value="1"/>
</dbReference>
<reference evidence="1 3" key="2">
    <citation type="journal article" date="2014" name="BMC Genomics">
        <title>An improved genome release (version Mt4.0) for the model legume Medicago truncatula.</title>
        <authorList>
            <person name="Tang H."/>
            <person name="Krishnakumar V."/>
            <person name="Bidwell S."/>
            <person name="Rosen B."/>
            <person name="Chan A."/>
            <person name="Zhou S."/>
            <person name="Gentzbittel L."/>
            <person name="Childs K.L."/>
            <person name="Yandell M."/>
            <person name="Gundlach H."/>
            <person name="Mayer K.F."/>
            <person name="Schwartz D.C."/>
            <person name="Town C.D."/>
        </authorList>
    </citation>
    <scope>GENOME REANNOTATION</scope>
    <source>
        <strain evidence="1">A17</strain>
        <strain evidence="2 3">cv. Jemalong A17</strain>
    </source>
</reference>
<reference evidence="2" key="3">
    <citation type="submission" date="2015-04" db="UniProtKB">
        <authorList>
            <consortium name="EnsemblPlants"/>
        </authorList>
    </citation>
    <scope>IDENTIFICATION</scope>
    <source>
        <strain evidence="2">cv. Jemalong A17</strain>
    </source>
</reference>
<dbReference type="AlphaFoldDB" id="A0A072VKF8"/>
<reference evidence="1 3" key="1">
    <citation type="journal article" date="2011" name="Nature">
        <title>The Medicago genome provides insight into the evolution of rhizobial symbioses.</title>
        <authorList>
            <person name="Young N.D."/>
            <person name="Debelle F."/>
            <person name="Oldroyd G.E."/>
            <person name="Geurts R."/>
            <person name="Cannon S.B."/>
            <person name="Udvardi M.K."/>
            <person name="Benedito V.A."/>
            <person name="Mayer K.F."/>
            <person name="Gouzy J."/>
            <person name="Schoof H."/>
            <person name="Van de Peer Y."/>
            <person name="Proost S."/>
            <person name="Cook D.R."/>
            <person name="Meyers B.C."/>
            <person name="Spannagl M."/>
            <person name="Cheung F."/>
            <person name="De Mita S."/>
            <person name="Krishnakumar V."/>
            <person name="Gundlach H."/>
            <person name="Zhou S."/>
            <person name="Mudge J."/>
            <person name="Bharti A.K."/>
            <person name="Murray J.D."/>
            <person name="Naoumkina M.A."/>
            <person name="Rosen B."/>
            <person name="Silverstein K.A."/>
            <person name="Tang H."/>
            <person name="Rombauts S."/>
            <person name="Zhao P.X."/>
            <person name="Zhou P."/>
            <person name="Barbe V."/>
            <person name="Bardou P."/>
            <person name="Bechner M."/>
            <person name="Bellec A."/>
            <person name="Berger A."/>
            <person name="Berges H."/>
            <person name="Bidwell S."/>
            <person name="Bisseling T."/>
            <person name="Choisne N."/>
            <person name="Couloux A."/>
            <person name="Denny R."/>
            <person name="Deshpande S."/>
            <person name="Dai X."/>
            <person name="Doyle J.J."/>
            <person name="Dudez A.M."/>
            <person name="Farmer A.D."/>
            <person name="Fouteau S."/>
            <person name="Franken C."/>
            <person name="Gibelin C."/>
            <person name="Gish J."/>
            <person name="Goldstein S."/>
            <person name="Gonzalez A.J."/>
            <person name="Green P.J."/>
            <person name="Hallab A."/>
            <person name="Hartog M."/>
            <person name="Hua A."/>
            <person name="Humphray S.J."/>
            <person name="Jeong D.H."/>
            <person name="Jing Y."/>
            <person name="Jocker A."/>
            <person name="Kenton S.M."/>
            <person name="Kim D.J."/>
            <person name="Klee K."/>
            <person name="Lai H."/>
            <person name="Lang C."/>
            <person name="Lin S."/>
            <person name="Macmil S.L."/>
            <person name="Magdelenat G."/>
            <person name="Matthews L."/>
            <person name="McCorrison J."/>
            <person name="Monaghan E.L."/>
            <person name="Mun J.H."/>
            <person name="Najar F.Z."/>
            <person name="Nicholson C."/>
            <person name="Noirot C."/>
            <person name="O'Bleness M."/>
            <person name="Paule C.R."/>
            <person name="Poulain J."/>
            <person name="Prion F."/>
            <person name="Qin B."/>
            <person name="Qu C."/>
            <person name="Retzel E.F."/>
            <person name="Riddle C."/>
            <person name="Sallet E."/>
            <person name="Samain S."/>
            <person name="Samson N."/>
            <person name="Sanders I."/>
            <person name="Saurat O."/>
            <person name="Scarpelli C."/>
            <person name="Schiex T."/>
            <person name="Segurens B."/>
            <person name="Severin A.J."/>
            <person name="Sherrier D.J."/>
            <person name="Shi R."/>
            <person name="Sims S."/>
            <person name="Singer S.R."/>
            <person name="Sinharoy S."/>
            <person name="Sterck L."/>
            <person name="Viollet A."/>
            <person name="Wang B.B."/>
            <person name="Wang K."/>
            <person name="Wang M."/>
            <person name="Wang X."/>
            <person name="Warfsmann J."/>
            <person name="Weissenbach J."/>
            <person name="White D.D."/>
            <person name="White J.D."/>
            <person name="Wiley G.B."/>
            <person name="Wincker P."/>
            <person name="Xing Y."/>
            <person name="Yang L."/>
            <person name="Yao Z."/>
            <person name="Ying F."/>
            <person name="Zhai J."/>
            <person name="Zhou L."/>
            <person name="Zuber A."/>
            <person name="Denarie J."/>
            <person name="Dixon R.A."/>
            <person name="May G.D."/>
            <person name="Schwartz D.C."/>
            <person name="Rogers J."/>
            <person name="Quetier F."/>
            <person name="Town C.D."/>
            <person name="Roe B.A."/>
        </authorList>
    </citation>
    <scope>NUCLEOTIDE SEQUENCE [LARGE SCALE GENOMIC DNA]</scope>
    <source>
        <strain evidence="1">A17</strain>
        <strain evidence="2 3">cv. Jemalong A17</strain>
    </source>
</reference>
<dbReference type="PANTHER" id="PTHR36617">
    <property type="entry name" value="PROTEIN, PUTATIVE-RELATED"/>
    <property type="match status" value="1"/>
</dbReference>
<dbReference type="EnsemblPlants" id="KEH41888">
    <property type="protein sequence ID" value="KEH41888"/>
    <property type="gene ID" value="MTR_1g056990"/>
</dbReference>
<accession>A0A072VKF8</accession>
<gene>
    <name evidence="1" type="ordered locus">MTR_1g056990</name>
</gene>
<protein>
    <submittedName>
        <fullName evidence="1 2">Uncharacterized protein</fullName>
    </submittedName>
</protein>
<keyword evidence="3" id="KW-1185">Reference proteome</keyword>
<proteinExistence type="predicted"/>
<sequence>MDKDVKTHSKPHNKVSWKECSGETTSFWKDGWVGGAPLCLQFPRLFSIATDKDVKVRELRVREGNMWVWKWLWRRRLFVWEDDLLGLLVEVVDSWVVREDVDRCMVVEARR</sequence>
<dbReference type="Proteomes" id="UP000002051">
    <property type="component" value="Unassembled WGS sequence"/>
</dbReference>
<organism evidence="1 3">
    <name type="scientific">Medicago truncatula</name>
    <name type="common">Barrel medic</name>
    <name type="synonym">Medicago tribuloides</name>
    <dbReference type="NCBI Taxonomy" id="3880"/>
    <lineage>
        <taxon>Eukaryota</taxon>
        <taxon>Viridiplantae</taxon>
        <taxon>Streptophyta</taxon>
        <taxon>Embryophyta</taxon>
        <taxon>Tracheophyta</taxon>
        <taxon>Spermatophyta</taxon>
        <taxon>Magnoliopsida</taxon>
        <taxon>eudicotyledons</taxon>
        <taxon>Gunneridae</taxon>
        <taxon>Pentapetalae</taxon>
        <taxon>rosids</taxon>
        <taxon>fabids</taxon>
        <taxon>Fabales</taxon>
        <taxon>Fabaceae</taxon>
        <taxon>Papilionoideae</taxon>
        <taxon>50 kb inversion clade</taxon>
        <taxon>NPAAA clade</taxon>
        <taxon>Hologalegina</taxon>
        <taxon>IRL clade</taxon>
        <taxon>Trifolieae</taxon>
        <taxon>Medicago</taxon>
    </lineage>
</organism>
<evidence type="ECO:0000313" key="3">
    <source>
        <dbReference type="Proteomes" id="UP000002051"/>
    </source>
</evidence>
<name>A0A072VKF8_MEDTR</name>
<evidence type="ECO:0000313" key="2">
    <source>
        <dbReference type="EnsemblPlants" id="KEH41888"/>
    </source>
</evidence>
<dbReference type="HOGENOM" id="CLU_2162128_0_0_1"/>
<evidence type="ECO:0000313" key="1">
    <source>
        <dbReference type="EMBL" id="KEH41888.1"/>
    </source>
</evidence>